<dbReference type="SUPFAM" id="SSF54534">
    <property type="entry name" value="FKBP-like"/>
    <property type="match status" value="2"/>
</dbReference>
<keyword evidence="1" id="KW-0697">Rotamase</keyword>
<accession>A0A1I1QIR3</accession>
<feature type="domain" description="PpiC" evidence="3">
    <location>
        <begin position="226"/>
        <end position="328"/>
    </location>
</feature>
<evidence type="ECO:0000256" key="2">
    <source>
        <dbReference type="SAM" id="SignalP"/>
    </source>
</evidence>
<keyword evidence="2" id="KW-0732">Signal</keyword>
<evidence type="ECO:0000313" key="4">
    <source>
        <dbReference type="EMBL" id="SFD21959.1"/>
    </source>
</evidence>
<dbReference type="RefSeq" id="WP_092851998.1">
    <property type="nucleotide sequence ID" value="NZ_FOMI01000006.1"/>
</dbReference>
<dbReference type="InterPro" id="IPR050245">
    <property type="entry name" value="PrsA_foldase"/>
</dbReference>
<dbReference type="Proteomes" id="UP000199439">
    <property type="component" value="Unassembled WGS sequence"/>
</dbReference>
<reference evidence="5" key="1">
    <citation type="submission" date="2016-10" db="EMBL/GenBank/DDBJ databases">
        <authorList>
            <person name="Varghese N."/>
            <person name="Submissions S."/>
        </authorList>
    </citation>
    <scope>NUCLEOTIDE SEQUENCE [LARGE SCALE GENOMIC DNA]</scope>
    <source>
        <strain evidence="5">DSM 25730</strain>
    </source>
</reference>
<keyword evidence="5" id="KW-1185">Reference proteome</keyword>
<organism evidence="4 5">
    <name type="scientific">Algibacter pectinivorans</name>
    <dbReference type="NCBI Taxonomy" id="870482"/>
    <lineage>
        <taxon>Bacteria</taxon>
        <taxon>Pseudomonadati</taxon>
        <taxon>Bacteroidota</taxon>
        <taxon>Flavobacteriia</taxon>
        <taxon>Flavobacteriales</taxon>
        <taxon>Flavobacteriaceae</taxon>
        <taxon>Algibacter</taxon>
    </lineage>
</organism>
<dbReference type="PANTHER" id="PTHR47245">
    <property type="entry name" value="PEPTIDYLPROLYL ISOMERASE"/>
    <property type="match status" value="1"/>
</dbReference>
<dbReference type="InterPro" id="IPR027304">
    <property type="entry name" value="Trigger_fact/SurA_dom_sf"/>
</dbReference>
<keyword evidence="1 4" id="KW-0413">Isomerase</keyword>
<gene>
    <name evidence="4" type="ORF">SAMN04487987_106197</name>
</gene>
<dbReference type="InterPro" id="IPR046357">
    <property type="entry name" value="PPIase_dom_sf"/>
</dbReference>
<dbReference type="Pfam" id="PF13145">
    <property type="entry name" value="Rotamase_2"/>
    <property type="match status" value="1"/>
</dbReference>
<dbReference type="GO" id="GO:0003755">
    <property type="term" value="F:peptidyl-prolyl cis-trans isomerase activity"/>
    <property type="evidence" value="ECO:0007669"/>
    <property type="project" value="UniProtKB-KW"/>
</dbReference>
<sequence>MTLRYLFALFLTLAALNAKGQNLEGKVLFTVDGEPVYADEFLRVYNKNLDLVQDESQKDVDAYLTLFTNYKLKLKEAKRLELDKKPSYLRELSSYKKQLAKNYITDAKVTDALVEEAYDRTLNEVNANHILVKLNENASPQDSLVAFNKITKLRARALKEGFEKVRAEVHNGQTVYGEKLGYFGGFKMVYKFENAAFNTNVGDISQPFRTRFGYHIVNVLDKRQSRGERTVAHIMVVENKNDSIAENPEVRIQDIYKKLNQGEAFDALAKQFSDDKNSASKGGMLKAFSSGQLRAKEFEDVAFGLKNIGDVSKPFKTDFGWHIVKLHDITPVPSLEKIKPELIEKVKRDSRSKLIDKALTDKLRAKYSISDTPPNLNYFISILNDDYFKKTWKLPSDFAGKQPLVTIGDKTFTYNDFGVYLTNTQRNTSAKIAFKKLVLNKYEAFLNENLIDYQEAHLEEDNEDYAHIVAEYRDGLLLFDLMETTIWNASKTDTTGIKNYYDSHRTDYLQPERIDAVVATSPKQKTLKKVSKLLQDNRPLDRIKSLVNSNDNVDVIFTSDVMDAGHQTLPEKFSFKVGVSKIYKHNDAFVVVKVKEIYPKAQKTFEEAKGAVTSDYQNYKEENWLKGLKAKYKINVNQEVLQAVKTKLKK</sequence>
<dbReference type="STRING" id="870482.SAMN04487987_106197"/>
<evidence type="ECO:0000256" key="1">
    <source>
        <dbReference type="PROSITE-ProRule" id="PRU00278"/>
    </source>
</evidence>
<proteinExistence type="predicted"/>
<name>A0A1I1QIR3_9FLAO</name>
<dbReference type="EMBL" id="FOMI01000006">
    <property type="protein sequence ID" value="SFD21959.1"/>
    <property type="molecule type" value="Genomic_DNA"/>
</dbReference>
<feature type="chain" id="PRO_5011458358" evidence="2">
    <location>
        <begin position="21"/>
        <end position="650"/>
    </location>
</feature>
<evidence type="ECO:0000259" key="3">
    <source>
        <dbReference type="PROSITE" id="PS50198"/>
    </source>
</evidence>
<protein>
    <submittedName>
        <fullName evidence="4">Peptidyl-prolyl cis-trans isomerase SurA</fullName>
    </submittedName>
</protein>
<dbReference type="OrthoDB" id="14196at2"/>
<dbReference type="PROSITE" id="PS50198">
    <property type="entry name" value="PPIC_PPIASE_2"/>
    <property type="match status" value="2"/>
</dbReference>
<dbReference type="SUPFAM" id="SSF109998">
    <property type="entry name" value="Triger factor/SurA peptide-binding domain-like"/>
    <property type="match status" value="1"/>
</dbReference>
<dbReference type="Pfam" id="PF00639">
    <property type="entry name" value="Rotamase"/>
    <property type="match status" value="1"/>
</dbReference>
<dbReference type="AlphaFoldDB" id="A0A1I1QIR3"/>
<dbReference type="Gene3D" id="1.10.4030.10">
    <property type="entry name" value="Porin chaperone SurA, peptide-binding domain"/>
    <property type="match status" value="1"/>
</dbReference>
<dbReference type="InterPro" id="IPR000297">
    <property type="entry name" value="PPIase_PpiC"/>
</dbReference>
<evidence type="ECO:0000313" key="5">
    <source>
        <dbReference type="Proteomes" id="UP000199439"/>
    </source>
</evidence>
<dbReference type="Gene3D" id="3.10.50.40">
    <property type="match status" value="3"/>
</dbReference>
<dbReference type="PANTHER" id="PTHR47245:SF2">
    <property type="entry name" value="PEPTIDYL-PROLYL CIS-TRANS ISOMERASE HP_0175-RELATED"/>
    <property type="match status" value="1"/>
</dbReference>
<feature type="domain" description="PpiC" evidence="3">
    <location>
        <begin position="122"/>
        <end position="221"/>
    </location>
</feature>
<dbReference type="Pfam" id="PF13616">
    <property type="entry name" value="Rotamase_3"/>
    <property type="match status" value="1"/>
</dbReference>
<feature type="signal peptide" evidence="2">
    <location>
        <begin position="1"/>
        <end position="20"/>
    </location>
</feature>